<proteinExistence type="predicted"/>
<feature type="domain" description="DUF397" evidence="1">
    <location>
        <begin position="10"/>
        <end position="61"/>
    </location>
</feature>
<name>A0A239FMJ8_9ACTN</name>
<gene>
    <name evidence="2" type="ORF">SAMN05443665_100681</name>
</gene>
<evidence type="ECO:0000313" key="2">
    <source>
        <dbReference type="EMBL" id="SNS57838.1"/>
    </source>
</evidence>
<dbReference type="AlphaFoldDB" id="A0A239FMJ8"/>
<reference evidence="2 3" key="1">
    <citation type="submission" date="2017-06" db="EMBL/GenBank/DDBJ databases">
        <authorList>
            <person name="Kim H.J."/>
            <person name="Triplett B.A."/>
        </authorList>
    </citation>
    <scope>NUCLEOTIDE SEQUENCE [LARGE SCALE GENOMIC DNA]</scope>
    <source>
        <strain evidence="2 3">DSM 44715</strain>
    </source>
</reference>
<dbReference type="Proteomes" id="UP000198318">
    <property type="component" value="Unassembled WGS sequence"/>
</dbReference>
<evidence type="ECO:0000259" key="1">
    <source>
        <dbReference type="Pfam" id="PF04149"/>
    </source>
</evidence>
<dbReference type="OrthoDB" id="3483138at2"/>
<dbReference type="Pfam" id="PF04149">
    <property type="entry name" value="DUF397"/>
    <property type="match status" value="1"/>
</dbReference>
<protein>
    <recommendedName>
        <fullName evidence="1">DUF397 domain-containing protein</fullName>
    </recommendedName>
</protein>
<accession>A0A239FMJ8</accession>
<dbReference type="RefSeq" id="WP_089325424.1">
    <property type="nucleotide sequence ID" value="NZ_FZOR01000006.1"/>
</dbReference>
<keyword evidence="3" id="KW-1185">Reference proteome</keyword>
<dbReference type="InterPro" id="IPR007278">
    <property type="entry name" value="DUF397"/>
</dbReference>
<evidence type="ECO:0000313" key="3">
    <source>
        <dbReference type="Proteomes" id="UP000198318"/>
    </source>
</evidence>
<organism evidence="2 3">
    <name type="scientific">Actinomadura meyerae</name>
    <dbReference type="NCBI Taxonomy" id="240840"/>
    <lineage>
        <taxon>Bacteria</taxon>
        <taxon>Bacillati</taxon>
        <taxon>Actinomycetota</taxon>
        <taxon>Actinomycetes</taxon>
        <taxon>Streptosporangiales</taxon>
        <taxon>Thermomonosporaceae</taxon>
        <taxon>Actinomadura</taxon>
    </lineage>
</organism>
<dbReference type="EMBL" id="FZOR01000006">
    <property type="protein sequence ID" value="SNS57838.1"/>
    <property type="molecule type" value="Genomic_DNA"/>
</dbReference>
<sequence>MTQTNQVAVRWRKSTHSNGVGGECVEVATVSGHVLIRDSKDPEGPVLSLDLAAARGLMSRLRGVRS</sequence>